<comment type="caution">
    <text evidence="2">The sequence shown here is derived from an EMBL/GenBank/DDBJ whole genome shotgun (WGS) entry which is preliminary data.</text>
</comment>
<gene>
    <name evidence="2" type="ORF">AKL21_02325</name>
</gene>
<accession>A0A267HW54</accession>
<reference evidence="2 3" key="1">
    <citation type="submission" date="2015-08" db="EMBL/GenBank/DDBJ databases">
        <title>Enterococcus genome sequence.</title>
        <authorList>
            <person name="Acedo J.Z."/>
            <person name="Vederas J.C."/>
        </authorList>
    </citation>
    <scope>NUCLEOTIDE SEQUENCE [LARGE SCALE GENOMIC DNA]</scope>
    <source>
        <strain evidence="2 3">49</strain>
    </source>
</reference>
<evidence type="ECO:0000256" key="1">
    <source>
        <dbReference type="SAM" id="Phobius"/>
    </source>
</evidence>
<dbReference type="EMBL" id="LHUG01000002">
    <property type="protein sequence ID" value="PAB01788.1"/>
    <property type="molecule type" value="Genomic_DNA"/>
</dbReference>
<feature type="transmembrane region" description="Helical" evidence="1">
    <location>
        <begin position="29"/>
        <end position="50"/>
    </location>
</feature>
<protein>
    <recommendedName>
        <fullName evidence="4">EamA domain-containing protein</fullName>
    </recommendedName>
</protein>
<proteinExistence type="predicted"/>
<dbReference type="Proteomes" id="UP000216797">
    <property type="component" value="Unassembled WGS sequence"/>
</dbReference>
<feature type="transmembrane region" description="Helical" evidence="1">
    <location>
        <begin position="92"/>
        <end position="114"/>
    </location>
</feature>
<name>A0A267HW54_9ENTE</name>
<dbReference type="Gene3D" id="1.10.3730.20">
    <property type="match status" value="1"/>
</dbReference>
<feature type="transmembrane region" description="Helical" evidence="1">
    <location>
        <begin position="62"/>
        <end position="86"/>
    </location>
</feature>
<sequence length="138" mass="15517">MFYAPLLLTVIANLLYHFASKSVNEKSNLFFSLLVVYGIAWVICLFSFLFRSDKTPLSQEVHYLNGGTVLLGIAIVFVEVGYLWLYRVGWPMSMAAILVTSLLTLLLIPIGIFIFKEPFSLKEAAGVLFCLLGVYLLR</sequence>
<evidence type="ECO:0000313" key="2">
    <source>
        <dbReference type="EMBL" id="PAB01788.1"/>
    </source>
</evidence>
<evidence type="ECO:0008006" key="4">
    <source>
        <dbReference type="Google" id="ProtNLM"/>
    </source>
</evidence>
<evidence type="ECO:0000313" key="3">
    <source>
        <dbReference type="Proteomes" id="UP000216797"/>
    </source>
</evidence>
<organism evidence="2 3">
    <name type="scientific">Enterococcus canintestini</name>
    <dbReference type="NCBI Taxonomy" id="317010"/>
    <lineage>
        <taxon>Bacteria</taxon>
        <taxon>Bacillati</taxon>
        <taxon>Bacillota</taxon>
        <taxon>Bacilli</taxon>
        <taxon>Lactobacillales</taxon>
        <taxon>Enterococcaceae</taxon>
        <taxon>Enterococcus</taxon>
    </lineage>
</organism>
<keyword evidence="1" id="KW-0472">Membrane</keyword>
<keyword evidence="1" id="KW-0812">Transmembrane</keyword>
<dbReference type="RefSeq" id="WP_071864797.1">
    <property type="nucleotide sequence ID" value="NZ_JBHLVQ010000022.1"/>
</dbReference>
<dbReference type="AlphaFoldDB" id="A0A267HW54"/>
<keyword evidence="3" id="KW-1185">Reference proteome</keyword>
<keyword evidence="1" id="KW-1133">Transmembrane helix</keyword>